<proteinExistence type="predicted"/>
<evidence type="ECO:0000313" key="2">
    <source>
        <dbReference type="Proteomes" id="UP001234178"/>
    </source>
</evidence>
<gene>
    <name evidence="1" type="ORF">OUZ56_008077</name>
</gene>
<accession>A0ABR0AC06</accession>
<reference evidence="1 2" key="1">
    <citation type="journal article" date="2023" name="Nucleic Acids Res.">
        <title>The hologenome of Daphnia magna reveals possible DNA methylation and microbiome-mediated evolution of the host genome.</title>
        <authorList>
            <person name="Chaturvedi A."/>
            <person name="Li X."/>
            <person name="Dhandapani V."/>
            <person name="Marshall H."/>
            <person name="Kissane S."/>
            <person name="Cuenca-Cambronero M."/>
            <person name="Asole G."/>
            <person name="Calvet F."/>
            <person name="Ruiz-Romero M."/>
            <person name="Marangio P."/>
            <person name="Guigo R."/>
            <person name="Rago D."/>
            <person name="Mirbahai L."/>
            <person name="Eastwood N."/>
            <person name="Colbourne J.K."/>
            <person name="Zhou J."/>
            <person name="Mallon E."/>
            <person name="Orsini L."/>
        </authorList>
    </citation>
    <scope>NUCLEOTIDE SEQUENCE [LARGE SCALE GENOMIC DNA]</scope>
    <source>
        <strain evidence="1">LRV0_1</strain>
    </source>
</reference>
<keyword evidence="2" id="KW-1185">Reference proteome</keyword>
<dbReference type="Proteomes" id="UP001234178">
    <property type="component" value="Unassembled WGS sequence"/>
</dbReference>
<protein>
    <submittedName>
        <fullName evidence="1">Uncharacterized protein</fullName>
    </submittedName>
</protein>
<comment type="caution">
    <text evidence="1">The sequence shown here is derived from an EMBL/GenBank/DDBJ whole genome shotgun (WGS) entry which is preliminary data.</text>
</comment>
<sequence length="148" mass="17072">MQSLALLRKARQKSETLRWGRLQVAIRRRTNIEPTARDRSDYERSKRAKTKGMPPILSDLSQVFLYCLYTSTFTKIERRLNSTTCVSTERKTSETELPARPLAQKAENSLKGFECQVMCPPFLSLKVESSLPRHPHGAVAFWLRTILF</sequence>
<name>A0ABR0AC06_9CRUS</name>
<evidence type="ECO:0000313" key="1">
    <source>
        <dbReference type="EMBL" id="KAK4022619.1"/>
    </source>
</evidence>
<dbReference type="EMBL" id="JAOYFB010000037">
    <property type="protein sequence ID" value="KAK4022619.1"/>
    <property type="molecule type" value="Genomic_DNA"/>
</dbReference>
<organism evidence="1 2">
    <name type="scientific">Daphnia magna</name>
    <dbReference type="NCBI Taxonomy" id="35525"/>
    <lineage>
        <taxon>Eukaryota</taxon>
        <taxon>Metazoa</taxon>
        <taxon>Ecdysozoa</taxon>
        <taxon>Arthropoda</taxon>
        <taxon>Crustacea</taxon>
        <taxon>Branchiopoda</taxon>
        <taxon>Diplostraca</taxon>
        <taxon>Cladocera</taxon>
        <taxon>Anomopoda</taxon>
        <taxon>Daphniidae</taxon>
        <taxon>Daphnia</taxon>
    </lineage>
</organism>